<dbReference type="PANTHER" id="PTHR11373">
    <property type="entry name" value="DEOXYNUCLEOSIDE TRIPHOSPHATE TRIPHOSPHOHYDROLASE"/>
    <property type="match status" value="1"/>
</dbReference>
<dbReference type="SUPFAM" id="SSF109604">
    <property type="entry name" value="HD-domain/PDEase-like"/>
    <property type="match status" value="1"/>
</dbReference>
<dbReference type="Proteomes" id="UP000781173">
    <property type="component" value="Unassembled WGS sequence"/>
</dbReference>
<dbReference type="Gene3D" id="1.10.3210.10">
    <property type="entry name" value="Hypothetical protein af1432"/>
    <property type="match status" value="1"/>
</dbReference>
<dbReference type="EMBL" id="JACFOF010000010">
    <property type="protein sequence ID" value="MBW7953958.1"/>
    <property type="molecule type" value="Genomic_DNA"/>
</dbReference>
<feature type="domain" description="HD/PDEase" evidence="1">
    <location>
        <begin position="46"/>
        <end position="271"/>
    </location>
</feature>
<sequence length="325" mass="37803">MKITDRIYGEIVVDNQLIADLITTAPFQRLKNISQDGAPHFIQPVRNVTRYEHSIGVWYLAKKYERSIEEQIACLLHDLSHTAFSHVIDFVVKDKNHEYADGKLNDMILQSDIPAIIKEHGYDINKVLDKTKFPLLDNNLPDISFDRWDYFLRDGYTMGFLPSELINLFLTNIEEEKDILYFTDLRLASTFAILFANFSRLIWLDPTSHGAFFLLAEALKIALEDKEITEKDFFTDDNILLQKLRRSQNKKVIDLLSRLEPGKEFEYADEANAEFFGPNKPRFVDPLVKTDQGIERISKLVPSLDYFFKEFATKYKNLGVRQLGY</sequence>
<accession>A0A952DVC1</accession>
<name>A0A952DVC1_9BACT</name>
<reference evidence="2" key="1">
    <citation type="journal article" date="2022" name="ISME J.">
        <title>A general approach to explore prokaryotic protein glycosylation reveals the unique surface layer modulation of an anammox bacterium.</title>
        <authorList>
            <person name="Pabst M."/>
            <person name="Grouzdev D.S."/>
            <person name="Lawson C.E."/>
            <person name="Kleikamp H.B.C."/>
            <person name="de Ram C."/>
            <person name="Louwen R."/>
            <person name="Lin Y.M."/>
            <person name="Lucker S."/>
            <person name="van Loosdrecht M.C.M."/>
            <person name="Laureni M."/>
        </authorList>
    </citation>
    <scope>NUCLEOTIDE SEQUENCE</scope>
    <source>
        <strain evidence="2">BROCD043</strain>
    </source>
</reference>
<dbReference type="InterPro" id="IPR050135">
    <property type="entry name" value="dGTPase-like"/>
</dbReference>
<protein>
    <submittedName>
        <fullName evidence="2">HD domain-containing protein</fullName>
    </submittedName>
</protein>
<dbReference type="SMART" id="SM00471">
    <property type="entry name" value="HDc"/>
    <property type="match status" value="1"/>
</dbReference>
<dbReference type="GO" id="GO:0006203">
    <property type="term" value="P:dGTP catabolic process"/>
    <property type="evidence" value="ECO:0007669"/>
    <property type="project" value="TreeGrafter"/>
</dbReference>
<evidence type="ECO:0000259" key="1">
    <source>
        <dbReference type="SMART" id="SM00471"/>
    </source>
</evidence>
<proteinExistence type="predicted"/>
<dbReference type="InterPro" id="IPR003607">
    <property type="entry name" value="HD/PDEase_dom"/>
</dbReference>
<dbReference type="AlphaFoldDB" id="A0A952DVC1"/>
<dbReference type="CDD" id="cd00077">
    <property type="entry name" value="HDc"/>
    <property type="match status" value="1"/>
</dbReference>
<comment type="caution">
    <text evidence="2">The sequence shown here is derived from an EMBL/GenBank/DDBJ whole genome shotgun (WGS) entry which is preliminary data.</text>
</comment>
<dbReference type="GO" id="GO:0008832">
    <property type="term" value="F:dGTPase activity"/>
    <property type="evidence" value="ECO:0007669"/>
    <property type="project" value="TreeGrafter"/>
</dbReference>
<evidence type="ECO:0000313" key="2">
    <source>
        <dbReference type="EMBL" id="MBW7953958.1"/>
    </source>
</evidence>
<gene>
    <name evidence="2" type="ORF">H3C67_04170</name>
</gene>
<dbReference type="PANTHER" id="PTHR11373:SF41">
    <property type="entry name" value="METAL-DEPENDENT PHOSPHOHYDROLASE"/>
    <property type="match status" value="1"/>
</dbReference>
<dbReference type="InterPro" id="IPR006674">
    <property type="entry name" value="HD_domain"/>
</dbReference>
<dbReference type="Pfam" id="PF01966">
    <property type="entry name" value="HD"/>
    <property type="match status" value="1"/>
</dbReference>
<organism evidence="2 3">
    <name type="scientific">Candidatus Dojkabacteria bacterium</name>
    <dbReference type="NCBI Taxonomy" id="2099670"/>
    <lineage>
        <taxon>Bacteria</taxon>
        <taxon>Candidatus Dojkabacteria</taxon>
    </lineage>
</organism>
<evidence type="ECO:0000313" key="3">
    <source>
        <dbReference type="Proteomes" id="UP000781173"/>
    </source>
</evidence>